<protein>
    <submittedName>
        <fullName evidence="1">Uncharacterized protein</fullName>
    </submittedName>
</protein>
<name>A0A9W6DHK7_9FIRM</name>
<comment type="caution">
    <text evidence="1">The sequence shown here is derived from an EMBL/GenBank/DDBJ whole genome shotgun (WGS) entry which is preliminary data.</text>
</comment>
<dbReference type="Proteomes" id="UP001144256">
    <property type="component" value="Unassembled WGS sequence"/>
</dbReference>
<sequence length="139" mass="15123">MDKVFKSIFEGVRNDLQSTLQAYKSNTINDSTKPVSLKSSGTQEIDFDLDANGNYHYEIEQYGAGVTINISCTINSPDAIFSATVNSSDGGGGHWDNITIGQAVICNISTSFWHKTKVTVDIHSSIPSTHGHATIIYSY</sequence>
<gene>
    <name evidence="1" type="ORF">SH1V18_40430</name>
</gene>
<accession>A0A9W6DHK7</accession>
<dbReference type="EMBL" id="BRLB01000019">
    <property type="protein sequence ID" value="GKX31563.1"/>
    <property type="molecule type" value="Genomic_DNA"/>
</dbReference>
<dbReference type="RefSeq" id="WP_281818722.1">
    <property type="nucleotide sequence ID" value="NZ_BRLB01000019.1"/>
</dbReference>
<evidence type="ECO:0000313" key="2">
    <source>
        <dbReference type="Proteomes" id="UP001144256"/>
    </source>
</evidence>
<keyword evidence="2" id="KW-1185">Reference proteome</keyword>
<evidence type="ECO:0000313" key="1">
    <source>
        <dbReference type="EMBL" id="GKX31563.1"/>
    </source>
</evidence>
<reference evidence="1" key="1">
    <citation type="submission" date="2022-06" db="EMBL/GenBank/DDBJ databases">
        <title>Vallitalea longa sp. nov., an anaerobic bacterium isolated from marine sediment.</title>
        <authorList>
            <person name="Hirano S."/>
            <person name="Terahara T."/>
            <person name="Mori K."/>
            <person name="Hamada M."/>
            <person name="Matsumoto R."/>
            <person name="Kobayashi T."/>
        </authorList>
    </citation>
    <scope>NUCLEOTIDE SEQUENCE</scope>
    <source>
        <strain evidence="1">SH18-1</strain>
    </source>
</reference>
<organism evidence="1 2">
    <name type="scientific">Vallitalea longa</name>
    <dbReference type="NCBI Taxonomy" id="2936439"/>
    <lineage>
        <taxon>Bacteria</taxon>
        <taxon>Bacillati</taxon>
        <taxon>Bacillota</taxon>
        <taxon>Clostridia</taxon>
        <taxon>Lachnospirales</taxon>
        <taxon>Vallitaleaceae</taxon>
        <taxon>Vallitalea</taxon>
    </lineage>
</organism>
<proteinExistence type="predicted"/>
<dbReference type="AlphaFoldDB" id="A0A9W6DHK7"/>